<feature type="binding site" evidence="2">
    <location>
        <begin position="86"/>
        <end position="89"/>
    </location>
    <ligand>
        <name>substrate</name>
    </ligand>
</feature>
<dbReference type="GO" id="GO:0016094">
    <property type="term" value="P:polyprenol biosynthetic process"/>
    <property type="evidence" value="ECO:0007669"/>
    <property type="project" value="TreeGrafter"/>
</dbReference>
<dbReference type="FunFam" id="3.40.1180.10:FF:000001">
    <property type="entry name" value="(2E,6E)-farnesyl-diphosphate-specific ditrans,polycis-undecaprenyl-diphosphate synthase"/>
    <property type="match status" value="1"/>
</dbReference>
<proteinExistence type="inferred from homology"/>
<dbReference type="Pfam" id="PF01255">
    <property type="entry name" value="Prenyltransf"/>
    <property type="match status" value="1"/>
</dbReference>
<name>A0A845DDM9_9BACT</name>
<feature type="binding site" evidence="2">
    <location>
        <position position="268"/>
    </location>
    <ligand>
        <name>Mg(2+)</name>
        <dbReference type="ChEBI" id="CHEBI:18420"/>
    </ligand>
</feature>
<comment type="cofactor">
    <cofactor evidence="2">
        <name>Mg(2+)</name>
        <dbReference type="ChEBI" id="CHEBI:18420"/>
    </cofactor>
    <text evidence="2">Binds 2 magnesium ions per subunit.</text>
</comment>
<keyword evidence="1 2" id="KW-0808">Transferase</keyword>
<evidence type="ECO:0000256" key="1">
    <source>
        <dbReference type="ARBA" id="ARBA00022679"/>
    </source>
</evidence>
<comment type="subunit">
    <text evidence="2">Homodimer.</text>
</comment>
<dbReference type="SUPFAM" id="SSF64005">
    <property type="entry name" value="Undecaprenyl diphosphate synthase"/>
    <property type="match status" value="1"/>
</dbReference>
<feature type="binding site" evidence="2">
    <location>
        <position position="90"/>
    </location>
    <ligand>
        <name>substrate</name>
    </ligand>
</feature>
<dbReference type="AlphaFoldDB" id="A0A845DDM9"/>
<feature type="binding site" evidence="2">
    <location>
        <begin position="130"/>
        <end position="132"/>
    </location>
    <ligand>
        <name>substrate</name>
    </ligand>
</feature>
<dbReference type="InterPro" id="IPR018520">
    <property type="entry name" value="UPP_synth-like_CS"/>
</dbReference>
<dbReference type="PANTHER" id="PTHR10291:SF0">
    <property type="entry name" value="DEHYDRODOLICHYL DIPHOSPHATE SYNTHASE 2"/>
    <property type="match status" value="1"/>
</dbReference>
<evidence type="ECO:0000313" key="3">
    <source>
        <dbReference type="EMBL" id="MYE38021.1"/>
    </source>
</evidence>
<reference evidence="3 4" key="1">
    <citation type="submission" date="2019-09" db="EMBL/GenBank/DDBJ databases">
        <title>Characterisation of the sponge microbiome using genome-centric metagenomics.</title>
        <authorList>
            <person name="Engelberts J.P."/>
            <person name="Robbins S.J."/>
            <person name="De Goeij J.M."/>
            <person name="Aranda M."/>
            <person name="Bell S.C."/>
            <person name="Webster N.S."/>
        </authorList>
    </citation>
    <scope>NUCLEOTIDE SEQUENCE [LARGE SCALE GENOMIC DNA]</scope>
    <source>
        <strain evidence="3">SB0662_bin_43</strain>
    </source>
</reference>
<feature type="binding site" evidence="2">
    <location>
        <position position="134"/>
    </location>
    <ligand>
        <name>substrate</name>
    </ligand>
</feature>
<dbReference type="GO" id="GO:0008834">
    <property type="term" value="F:ditrans,polycis-undecaprenyl-diphosphate synthase [(2E,6E)-farnesyl-diphosphate specific] activity"/>
    <property type="evidence" value="ECO:0007669"/>
    <property type="project" value="TreeGrafter"/>
</dbReference>
<comment type="similarity">
    <text evidence="2">Belongs to the UPP synthase family.</text>
</comment>
<feature type="binding site" evidence="2">
    <location>
        <begin position="255"/>
        <end position="257"/>
    </location>
    <ligand>
        <name>substrate</name>
    </ligand>
</feature>
<sequence length="305" mass="35092">MYSSGIVGIQKVKNPFLNKIPVFLCRASEGNAQIHKVIAIHCVFAPRVVSWYYSLWCAIESIFARKEDTVSDTNDAPRHVAVIMDGNGRWAKQRGLRAQDGHRAGTENIRTIIETFAKHGVQYLTLYAFSTENWKRSKREIDGLMRILGRSFDREVYPLHRANVRLRHIGKLEKLPTPLRNQVEKSVRLTRNNTGMTVCLAFDYGGRAEIVDAVRSIVNAQIPVHNITEQTVENHLYTHGIPDPDLVIRTGGEKRVSNFLLWQSAYAEYIFYNIYWPEFNERHVQQALAEYAHRTRTFGNRLPRG</sequence>
<feature type="active site" evidence="2">
    <location>
        <position position="85"/>
    </location>
</feature>
<dbReference type="PANTHER" id="PTHR10291">
    <property type="entry name" value="DEHYDRODOLICHYL DIPHOSPHATE SYNTHASE FAMILY MEMBER"/>
    <property type="match status" value="1"/>
</dbReference>
<comment type="caution">
    <text evidence="3">The sequence shown here is derived from an EMBL/GenBank/DDBJ whole genome shotgun (WGS) entry which is preliminary data.</text>
</comment>
<dbReference type="GO" id="GO:0000287">
    <property type="term" value="F:magnesium ion binding"/>
    <property type="evidence" value="ECO:0007669"/>
    <property type="project" value="UniProtKB-UniRule"/>
</dbReference>
<feature type="binding site" evidence="2">
    <location>
        <position position="249"/>
    </location>
    <ligand>
        <name>substrate</name>
    </ligand>
</feature>
<dbReference type="HAMAP" id="MF_01139">
    <property type="entry name" value="ISPT"/>
    <property type="match status" value="1"/>
</dbReference>
<feature type="binding site" evidence="2">
    <location>
        <position position="102"/>
    </location>
    <ligand>
        <name>substrate</name>
    </ligand>
</feature>
<evidence type="ECO:0000256" key="2">
    <source>
        <dbReference type="HAMAP-Rule" id="MF_01139"/>
    </source>
</evidence>
<dbReference type="NCBIfam" id="TIGR00055">
    <property type="entry name" value="uppS"/>
    <property type="match status" value="1"/>
</dbReference>
<comment type="caution">
    <text evidence="2">Lacks conserved residue(s) required for the propagation of feature annotation.</text>
</comment>
<dbReference type="GO" id="GO:0030145">
    <property type="term" value="F:manganese ion binding"/>
    <property type="evidence" value="ECO:0007669"/>
    <property type="project" value="TreeGrafter"/>
</dbReference>
<comment type="function">
    <text evidence="2">Catalyzes the condensation of isopentenyl diphosphate (IPP) with allylic pyrophosphates generating different type of terpenoids.</text>
</comment>
<dbReference type="EC" id="2.5.1.-" evidence="2"/>
<dbReference type="CDD" id="cd00475">
    <property type="entry name" value="Cis_IPPS"/>
    <property type="match status" value="1"/>
</dbReference>
<dbReference type="EMBL" id="VXOY01000007">
    <property type="protein sequence ID" value="MYE38021.1"/>
    <property type="molecule type" value="Genomic_DNA"/>
</dbReference>
<accession>A0A845DDM9</accession>
<keyword evidence="2" id="KW-0479">Metal-binding</keyword>
<dbReference type="Proteomes" id="UP000449092">
    <property type="component" value="Unassembled WGS sequence"/>
</dbReference>
<protein>
    <recommendedName>
        <fullName evidence="2">Isoprenyl transferase</fullName>
        <ecNumber evidence="2">2.5.1.-</ecNumber>
    </recommendedName>
</protein>
<feature type="binding site" evidence="2">
    <location>
        <position position="85"/>
    </location>
    <ligand>
        <name>Mg(2+)</name>
        <dbReference type="ChEBI" id="CHEBI:18420"/>
    </ligand>
</feature>
<feature type="active site" description="Proton acceptor" evidence="2">
    <location>
        <position position="133"/>
    </location>
</feature>
<feature type="binding site" evidence="2">
    <location>
        <position position="136"/>
    </location>
    <ligand>
        <name>substrate</name>
    </ligand>
</feature>
<dbReference type="GO" id="GO:0005829">
    <property type="term" value="C:cytosol"/>
    <property type="evidence" value="ECO:0007669"/>
    <property type="project" value="TreeGrafter"/>
</dbReference>
<evidence type="ECO:0000313" key="4">
    <source>
        <dbReference type="Proteomes" id="UP000449092"/>
    </source>
</evidence>
<gene>
    <name evidence="3" type="primary">uppS</name>
    <name evidence="3" type="ORF">F4X82_00685</name>
</gene>
<keyword evidence="2" id="KW-0460">Magnesium</keyword>
<dbReference type="Gene3D" id="3.40.1180.10">
    <property type="entry name" value="Decaprenyl diphosphate synthase-like"/>
    <property type="match status" value="1"/>
</dbReference>
<dbReference type="InterPro" id="IPR001441">
    <property type="entry name" value="UPP_synth-like"/>
</dbReference>
<dbReference type="PROSITE" id="PS01066">
    <property type="entry name" value="UPP_SYNTHASE"/>
    <property type="match status" value="1"/>
</dbReference>
<organism evidence="3 4">
    <name type="scientific">Candidatus Spechtbacteria bacterium SB0662_bin_43</name>
    <dbReference type="NCBI Taxonomy" id="2604897"/>
    <lineage>
        <taxon>Bacteria</taxon>
        <taxon>Candidatus Spechtiibacteriota</taxon>
    </lineage>
</organism>
<dbReference type="InterPro" id="IPR036424">
    <property type="entry name" value="UPP_synth-like_sf"/>
</dbReference>